<evidence type="ECO:0000313" key="3">
    <source>
        <dbReference type="EMBL" id="PVM77477.1"/>
    </source>
</evidence>
<accession>A0A2T9J7G6</accession>
<keyword evidence="2" id="KW-0732">Signal</keyword>
<evidence type="ECO:0000256" key="1">
    <source>
        <dbReference type="SAM" id="MobiDB-lite"/>
    </source>
</evidence>
<evidence type="ECO:0000256" key="2">
    <source>
        <dbReference type="SAM" id="SignalP"/>
    </source>
</evidence>
<gene>
    <name evidence="3" type="ORF">DDF65_16225</name>
</gene>
<proteinExistence type="predicted"/>
<name>A0A2T9J7G6_9CAUL</name>
<dbReference type="Proteomes" id="UP000244913">
    <property type="component" value="Unassembled WGS sequence"/>
</dbReference>
<keyword evidence="4" id="KW-1185">Reference proteome</keyword>
<dbReference type="AlphaFoldDB" id="A0A2T9J7G6"/>
<evidence type="ECO:0008006" key="5">
    <source>
        <dbReference type="Google" id="ProtNLM"/>
    </source>
</evidence>
<dbReference type="Gene3D" id="2.120.10.30">
    <property type="entry name" value="TolB, C-terminal domain"/>
    <property type="match status" value="1"/>
</dbReference>
<reference evidence="3 4" key="1">
    <citation type="submission" date="2018-04" db="EMBL/GenBank/DDBJ databases">
        <title>The genome sequence of Caulobacter sp. 736.</title>
        <authorList>
            <person name="Gao J."/>
            <person name="Sun J."/>
        </authorList>
    </citation>
    <scope>NUCLEOTIDE SEQUENCE [LARGE SCALE GENOMIC DNA]</scope>
    <source>
        <strain evidence="3 4">736</strain>
    </source>
</reference>
<sequence>MAGERQMSALKTALRTVVGALVAASTTVSAFAADPPAFIPIDRVYLPLPSGVYPALPTFTADGADIVFQNFADGAVWIVGRDGADPHCITCGFPDTPRIPGGFVYAFPDGKRLLLTKGLGQTGGGDKGAKADAWVVECAVSLRDCASHKILPVDFSADRGSARIIHRRTWHLAPDGVHLGWMNVRSDGTVMIVARLERQADQYAAVDPRAVNPVGPVSSADPDPERWENLSQLYELKSFTPDGLGILAVGMPNNNVDVLRIGLADGRVERLTANPDWDEDTSLSPDQRLMVVNSWRPRQRLDALAWLPQVRGFTGLMFGAAIAPLYVSTWTGFQCDLSPWLLSAQGDDGGRLLGQPLDTYSDDLTAGNNVAGQQTWSPDSTLVILQERTRLPPPAPPTPNRLALARLGRPAAAPVPIRPSVVGPWATPAAAYAGPNAVDRAVTVKGRAGGSARISYSGALDTGAATSVTFDRYSDDGATFVDGEMAGRSTKGVWRLTADVQVSGAHVGRTTMDLTINNSARPLPTRTGTIFSVYDGKVAPPLPKLGACYADLPKPSPLSLRLDRRGQALWASVTANVYGDVRPVMNATVRWGRLQARTDAKGVARLTGAGGRGPVTASAGDTFLPISRRAPR</sequence>
<protein>
    <recommendedName>
        <fullName evidence="5">Translocation protein TolB</fullName>
    </recommendedName>
</protein>
<dbReference type="EMBL" id="QDKP01000049">
    <property type="protein sequence ID" value="PVM77477.1"/>
    <property type="molecule type" value="Genomic_DNA"/>
</dbReference>
<dbReference type="InterPro" id="IPR011042">
    <property type="entry name" value="6-blade_b-propeller_TolB-like"/>
</dbReference>
<feature type="signal peptide" evidence="2">
    <location>
        <begin position="1"/>
        <end position="32"/>
    </location>
</feature>
<feature type="chain" id="PRO_5015680243" description="Translocation protein TolB" evidence="2">
    <location>
        <begin position="33"/>
        <end position="632"/>
    </location>
</feature>
<comment type="caution">
    <text evidence="3">The sequence shown here is derived from an EMBL/GenBank/DDBJ whole genome shotgun (WGS) entry which is preliminary data.</text>
</comment>
<dbReference type="SUPFAM" id="SSF82171">
    <property type="entry name" value="DPP6 N-terminal domain-like"/>
    <property type="match status" value="1"/>
</dbReference>
<organism evidence="3 4">
    <name type="scientific">Caulobacter radicis</name>
    <dbReference type="NCBI Taxonomy" id="2172650"/>
    <lineage>
        <taxon>Bacteria</taxon>
        <taxon>Pseudomonadati</taxon>
        <taxon>Pseudomonadota</taxon>
        <taxon>Alphaproteobacteria</taxon>
        <taxon>Caulobacterales</taxon>
        <taxon>Caulobacteraceae</taxon>
        <taxon>Caulobacter</taxon>
    </lineage>
</organism>
<feature type="region of interest" description="Disordered" evidence="1">
    <location>
        <begin position="605"/>
        <end position="632"/>
    </location>
</feature>
<evidence type="ECO:0000313" key="4">
    <source>
        <dbReference type="Proteomes" id="UP000244913"/>
    </source>
</evidence>